<name>A0A9N9B592_9GLOM</name>
<dbReference type="InterPro" id="IPR008978">
    <property type="entry name" value="HSP20-like_chaperone"/>
</dbReference>
<dbReference type="PANTHER" id="PTHR11527">
    <property type="entry name" value="HEAT-SHOCK PROTEIN 20 FAMILY MEMBER"/>
    <property type="match status" value="1"/>
</dbReference>
<sequence length="150" mass="16834">MSYLFDDLIEILPLNFLKPMIIGTSFSQSLGMSIPLDISTTQTHYIIRADVPGIPLSDISLEISDTNVLTISAHRKSEVQENEKSDKEEDSKIVERYYGKFVRNLKFPKDSIVADGIKAELANGELIIKIPKKKVGNENKVIKVVQTSRL</sequence>
<gene>
    <name evidence="5" type="ORF">DERYTH_LOCUS5402</name>
</gene>
<keyword evidence="1" id="KW-0346">Stress response</keyword>
<evidence type="ECO:0000313" key="6">
    <source>
        <dbReference type="Proteomes" id="UP000789405"/>
    </source>
</evidence>
<reference evidence="5" key="1">
    <citation type="submission" date="2021-06" db="EMBL/GenBank/DDBJ databases">
        <authorList>
            <person name="Kallberg Y."/>
            <person name="Tangrot J."/>
            <person name="Rosling A."/>
        </authorList>
    </citation>
    <scope>NUCLEOTIDE SEQUENCE</scope>
    <source>
        <strain evidence="5">MA453B</strain>
    </source>
</reference>
<evidence type="ECO:0000259" key="4">
    <source>
        <dbReference type="PROSITE" id="PS01031"/>
    </source>
</evidence>
<accession>A0A9N9B592</accession>
<dbReference type="Proteomes" id="UP000789405">
    <property type="component" value="Unassembled WGS sequence"/>
</dbReference>
<feature type="domain" description="SHSP" evidence="4">
    <location>
        <begin position="27"/>
        <end position="148"/>
    </location>
</feature>
<proteinExistence type="inferred from homology"/>
<dbReference type="Gene3D" id="2.60.40.790">
    <property type="match status" value="1"/>
</dbReference>
<evidence type="ECO:0000313" key="5">
    <source>
        <dbReference type="EMBL" id="CAG8553876.1"/>
    </source>
</evidence>
<organism evidence="5 6">
    <name type="scientific">Dentiscutata erythropus</name>
    <dbReference type="NCBI Taxonomy" id="1348616"/>
    <lineage>
        <taxon>Eukaryota</taxon>
        <taxon>Fungi</taxon>
        <taxon>Fungi incertae sedis</taxon>
        <taxon>Mucoromycota</taxon>
        <taxon>Glomeromycotina</taxon>
        <taxon>Glomeromycetes</taxon>
        <taxon>Diversisporales</taxon>
        <taxon>Gigasporaceae</taxon>
        <taxon>Dentiscutata</taxon>
    </lineage>
</organism>
<keyword evidence="6" id="KW-1185">Reference proteome</keyword>
<dbReference type="EMBL" id="CAJVPY010002254">
    <property type="protein sequence ID" value="CAG8553876.1"/>
    <property type="molecule type" value="Genomic_DNA"/>
</dbReference>
<dbReference type="InterPro" id="IPR031107">
    <property type="entry name" value="Small_HSP"/>
</dbReference>
<dbReference type="CDD" id="cd06464">
    <property type="entry name" value="ACD_sHsps-like"/>
    <property type="match status" value="1"/>
</dbReference>
<dbReference type="OrthoDB" id="1431247at2759"/>
<dbReference type="Pfam" id="PF00011">
    <property type="entry name" value="HSP20"/>
    <property type="match status" value="1"/>
</dbReference>
<dbReference type="PROSITE" id="PS01031">
    <property type="entry name" value="SHSP"/>
    <property type="match status" value="1"/>
</dbReference>
<comment type="caution">
    <text evidence="5">The sequence shown here is derived from an EMBL/GenBank/DDBJ whole genome shotgun (WGS) entry which is preliminary data.</text>
</comment>
<evidence type="ECO:0000256" key="1">
    <source>
        <dbReference type="ARBA" id="ARBA00023016"/>
    </source>
</evidence>
<dbReference type="SUPFAM" id="SSF49764">
    <property type="entry name" value="HSP20-like chaperones"/>
    <property type="match status" value="1"/>
</dbReference>
<dbReference type="InterPro" id="IPR002068">
    <property type="entry name" value="A-crystallin/Hsp20_dom"/>
</dbReference>
<comment type="similarity">
    <text evidence="2 3">Belongs to the small heat shock protein (HSP20) family.</text>
</comment>
<protein>
    <submittedName>
        <fullName evidence="5">18512_t:CDS:1</fullName>
    </submittedName>
</protein>
<evidence type="ECO:0000256" key="2">
    <source>
        <dbReference type="PROSITE-ProRule" id="PRU00285"/>
    </source>
</evidence>
<evidence type="ECO:0000256" key="3">
    <source>
        <dbReference type="RuleBase" id="RU003616"/>
    </source>
</evidence>
<dbReference type="AlphaFoldDB" id="A0A9N9B592"/>